<feature type="compositionally biased region" description="Low complexity" evidence="1">
    <location>
        <begin position="66"/>
        <end position="76"/>
    </location>
</feature>
<dbReference type="EMBL" id="OY288114">
    <property type="protein sequence ID" value="CAJ0859859.1"/>
    <property type="molecule type" value="Genomic_DNA"/>
</dbReference>
<sequence length="155" mass="16368">MNKTLKLAFSSLCVVTLATGALASTASQREYKRGYADCAAGRWDENQHGASYKEGCRAAEDKRDAGAGAATEPTKAAPEEKPYIDAAVPGRDRQACIRAVKSKTHNPKVVVIGAVSSEAANTVTLGVGPDRAPWRCLVKRGKVSDVMSQTNEGAM</sequence>
<reference evidence="2" key="1">
    <citation type="submission" date="2023-07" db="EMBL/GenBank/DDBJ databases">
        <authorList>
            <person name="Pelsma A.J. K."/>
        </authorList>
    </citation>
    <scope>NUCLEOTIDE SEQUENCE</scope>
</reference>
<feature type="region of interest" description="Disordered" evidence="1">
    <location>
        <begin position="61"/>
        <end position="85"/>
    </location>
</feature>
<gene>
    <name evidence="2" type="ORF">AMST5_01249</name>
</gene>
<evidence type="ECO:0000313" key="2">
    <source>
        <dbReference type="EMBL" id="CAJ0859859.1"/>
    </source>
</evidence>
<organism evidence="2">
    <name type="scientific">freshwater sediment metagenome</name>
    <dbReference type="NCBI Taxonomy" id="556182"/>
    <lineage>
        <taxon>unclassified sequences</taxon>
        <taxon>metagenomes</taxon>
        <taxon>ecological metagenomes</taxon>
    </lineage>
</organism>
<protein>
    <submittedName>
        <fullName evidence="2">Uncharacterized protein</fullName>
    </submittedName>
</protein>
<name>A0AA48M272_9ZZZZ</name>
<evidence type="ECO:0000256" key="1">
    <source>
        <dbReference type="SAM" id="MobiDB-lite"/>
    </source>
</evidence>
<accession>A0AA48M272</accession>
<proteinExistence type="predicted"/>
<dbReference type="AlphaFoldDB" id="A0AA48M272"/>